<keyword evidence="2" id="KW-1185">Reference proteome</keyword>
<proteinExistence type="predicted"/>
<dbReference type="AlphaFoldDB" id="A0AAE1AKZ8"/>
<dbReference type="Proteomes" id="UP001283361">
    <property type="component" value="Unassembled WGS sequence"/>
</dbReference>
<reference evidence="1" key="1">
    <citation type="journal article" date="2023" name="G3 (Bethesda)">
        <title>A reference genome for the long-term kleptoplast-retaining sea slug Elysia crispata morphotype clarki.</title>
        <authorList>
            <person name="Eastman K.E."/>
            <person name="Pendleton A.L."/>
            <person name="Shaikh M.A."/>
            <person name="Suttiyut T."/>
            <person name="Ogas R."/>
            <person name="Tomko P."/>
            <person name="Gavelis G."/>
            <person name="Widhalm J.R."/>
            <person name="Wisecaver J.H."/>
        </authorList>
    </citation>
    <scope>NUCLEOTIDE SEQUENCE</scope>
    <source>
        <strain evidence="1">ECLA1</strain>
    </source>
</reference>
<organism evidence="1 2">
    <name type="scientific">Elysia crispata</name>
    <name type="common">lettuce slug</name>
    <dbReference type="NCBI Taxonomy" id="231223"/>
    <lineage>
        <taxon>Eukaryota</taxon>
        <taxon>Metazoa</taxon>
        <taxon>Spiralia</taxon>
        <taxon>Lophotrochozoa</taxon>
        <taxon>Mollusca</taxon>
        <taxon>Gastropoda</taxon>
        <taxon>Heterobranchia</taxon>
        <taxon>Euthyneura</taxon>
        <taxon>Panpulmonata</taxon>
        <taxon>Sacoglossa</taxon>
        <taxon>Placobranchoidea</taxon>
        <taxon>Plakobranchidae</taxon>
        <taxon>Elysia</taxon>
    </lineage>
</organism>
<feature type="non-terminal residue" evidence="1">
    <location>
        <position position="1"/>
    </location>
</feature>
<evidence type="ECO:0000313" key="1">
    <source>
        <dbReference type="EMBL" id="KAK3789475.1"/>
    </source>
</evidence>
<dbReference type="EMBL" id="JAWDGP010001665">
    <property type="protein sequence ID" value="KAK3789475.1"/>
    <property type="molecule type" value="Genomic_DNA"/>
</dbReference>
<name>A0AAE1AKZ8_9GAST</name>
<sequence>KRGDDTAWGGLVPFFLLDYVYPTVKDVRANVCVRLLVTIYSLQRT</sequence>
<gene>
    <name evidence="1" type="ORF">RRG08_042220</name>
</gene>
<comment type="caution">
    <text evidence="1">The sequence shown here is derived from an EMBL/GenBank/DDBJ whole genome shotgun (WGS) entry which is preliminary data.</text>
</comment>
<evidence type="ECO:0000313" key="2">
    <source>
        <dbReference type="Proteomes" id="UP001283361"/>
    </source>
</evidence>
<protein>
    <submittedName>
        <fullName evidence="1">Uncharacterized protein</fullName>
    </submittedName>
</protein>
<accession>A0AAE1AKZ8</accession>